<protein>
    <submittedName>
        <fullName evidence="1">Uncharacterized protein</fullName>
    </submittedName>
</protein>
<proteinExistence type="predicted"/>
<evidence type="ECO:0000313" key="1">
    <source>
        <dbReference type="EMBL" id="KAG7443889.1"/>
    </source>
</evidence>
<reference evidence="1" key="1">
    <citation type="submission" date="2020-11" db="EMBL/GenBank/DDBJ databases">
        <title>Adaptations for nitrogen fixation in a non-lichenized fungal sporocarp promotes dispersal by wood-feeding termites.</title>
        <authorList>
            <consortium name="DOE Joint Genome Institute"/>
            <person name="Koch R.A."/>
            <person name="Yoon G."/>
            <person name="Arayal U."/>
            <person name="Lail K."/>
            <person name="Amirebrahimi M."/>
            <person name="Labutti K."/>
            <person name="Lipzen A."/>
            <person name="Riley R."/>
            <person name="Barry K."/>
            <person name="Henrissat B."/>
            <person name="Grigoriev I.V."/>
            <person name="Herr J.R."/>
            <person name="Aime M.C."/>
        </authorList>
    </citation>
    <scope>NUCLEOTIDE SEQUENCE</scope>
    <source>
        <strain evidence="1">MCA 3950</strain>
    </source>
</reference>
<name>A0A9P7VNB9_9AGAR</name>
<dbReference type="RefSeq" id="XP_043037389.1">
    <property type="nucleotide sequence ID" value="XM_043184316.1"/>
</dbReference>
<keyword evidence="2" id="KW-1185">Reference proteome</keyword>
<dbReference type="Proteomes" id="UP000812287">
    <property type="component" value="Unassembled WGS sequence"/>
</dbReference>
<evidence type="ECO:0000313" key="2">
    <source>
        <dbReference type="Proteomes" id="UP000812287"/>
    </source>
</evidence>
<dbReference type="EMBL" id="MU250542">
    <property type="protein sequence ID" value="KAG7443889.1"/>
    <property type="molecule type" value="Genomic_DNA"/>
</dbReference>
<sequence length="180" mass="20181">MPVEDIELDYMERSSLHSIDGLTSKLEFGEVIPEHPAPCLKEEAGNTEAHWQQHRLWSKDSTSLDNVSPGAEESQWCRVLLEVNGAFMCGHTQRSHQADKTLHCSTVHNEQTNNTFIDALSASPLGSMMVMIGYLYPQHNLLWHPPPPVLYAPISKVIIMVPSWLGEESSFMLVPHAHVS</sequence>
<accession>A0A9P7VNB9</accession>
<organism evidence="1 2">
    <name type="scientific">Guyanagaster necrorhizus</name>
    <dbReference type="NCBI Taxonomy" id="856835"/>
    <lineage>
        <taxon>Eukaryota</taxon>
        <taxon>Fungi</taxon>
        <taxon>Dikarya</taxon>
        <taxon>Basidiomycota</taxon>
        <taxon>Agaricomycotina</taxon>
        <taxon>Agaricomycetes</taxon>
        <taxon>Agaricomycetidae</taxon>
        <taxon>Agaricales</taxon>
        <taxon>Marasmiineae</taxon>
        <taxon>Physalacriaceae</taxon>
        <taxon>Guyanagaster</taxon>
    </lineage>
</organism>
<dbReference type="OrthoDB" id="3116905at2759"/>
<gene>
    <name evidence="1" type="ORF">BT62DRAFT_921547</name>
</gene>
<dbReference type="GeneID" id="66106613"/>
<dbReference type="AlphaFoldDB" id="A0A9P7VNB9"/>
<comment type="caution">
    <text evidence="1">The sequence shown here is derived from an EMBL/GenBank/DDBJ whole genome shotgun (WGS) entry which is preliminary data.</text>
</comment>